<organism evidence="2 3">
    <name type="scientific">Mycolicibacter heraklionensis</name>
    <dbReference type="NCBI Taxonomy" id="512402"/>
    <lineage>
        <taxon>Bacteria</taxon>
        <taxon>Bacillati</taxon>
        <taxon>Actinomycetota</taxon>
        <taxon>Actinomycetes</taxon>
        <taxon>Mycobacteriales</taxon>
        <taxon>Mycobacteriaceae</taxon>
        <taxon>Mycolicibacter</taxon>
    </lineage>
</organism>
<evidence type="ECO:0000313" key="2">
    <source>
        <dbReference type="EMBL" id="QZA07520.1"/>
    </source>
</evidence>
<evidence type="ECO:0000313" key="3">
    <source>
        <dbReference type="Proteomes" id="UP000825008"/>
    </source>
</evidence>
<gene>
    <name evidence="2" type="ORF">K3U94_21765</name>
</gene>
<accession>A0A9X7ZG49</accession>
<dbReference type="AlphaFoldDB" id="A0A9X7ZG49"/>
<dbReference type="EMBL" id="CP080997">
    <property type="protein sequence ID" value="QZA07520.1"/>
    <property type="molecule type" value="Genomic_DNA"/>
</dbReference>
<protein>
    <recommendedName>
        <fullName evidence="4">Lipoprotein</fullName>
    </recommendedName>
</protein>
<keyword evidence="1" id="KW-0732">Signal</keyword>
<proteinExistence type="predicted"/>
<evidence type="ECO:0000256" key="1">
    <source>
        <dbReference type="SAM" id="SignalP"/>
    </source>
</evidence>
<dbReference type="KEGG" id="mher:K3U94_21765"/>
<feature type="chain" id="PRO_5040800074" description="Lipoprotein" evidence="1">
    <location>
        <begin position="41"/>
        <end position="178"/>
    </location>
</feature>
<name>A0A9X7ZG49_9MYCO</name>
<sequence>MDKSSKGIRGGRRCAVLLNTAALATAAAWSALALASPANAQVFDKHLAMDCPKPYSQQCLGHPGIVVHTNGPLYAKFTADGNPPSCAPGDAAILFNDWPGNHAVVQPGESVELAQNRGDSEDVYVEVQMTGVLGGCNTGAMSGWSGNLHVETDDDAARYVGQPIPLDRPPSKPPYVRQ</sequence>
<feature type="signal peptide" evidence="1">
    <location>
        <begin position="1"/>
        <end position="40"/>
    </location>
</feature>
<dbReference type="Proteomes" id="UP000825008">
    <property type="component" value="Chromosome"/>
</dbReference>
<dbReference type="RefSeq" id="WP_200900662.1">
    <property type="nucleotide sequence ID" value="NZ_CP080997.1"/>
</dbReference>
<reference evidence="2" key="1">
    <citation type="submission" date="2021-08" db="EMBL/GenBank/DDBJ databases">
        <title>Whole genome sequencing of non-tuberculosis mycobacteria type-strains.</title>
        <authorList>
            <person name="Igarashi Y."/>
            <person name="Osugi A."/>
            <person name="Mitarai S."/>
        </authorList>
    </citation>
    <scope>NUCLEOTIDE SEQUENCE</scope>
    <source>
        <strain evidence="2">JCM 30995</strain>
    </source>
</reference>
<evidence type="ECO:0008006" key="4">
    <source>
        <dbReference type="Google" id="ProtNLM"/>
    </source>
</evidence>